<feature type="region of interest" description="Disordered" evidence="1">
    <location>
        <begin position="124"/>
        <end position="155"/>
    </location>
</feature>
<dbReference type="AlphaFoldDB" id="A0A2G9U6R7"/>
<keyword evidence="4" id="KW-1185">Reference proteome</keyword>
<dbReference type="EMBL" id="KZ348660">
    <property type="protein sequence ID" value="PIO65868.1"/>
    <property type="molecule type" value="Genomic_DNA"/>
</dbReference>
<dbReference type="CDD" id="cd17039">
    <property type="entry name" value="Ubl_ubiquitin_like"/>
    <property type="match status" value="1"/>
</dbReference>
<dbReference type="OrthoDB" id="428577at2759"/>
<dbReference type="SMART" id="SM00213">
    <property type="entry name" value="UBQ"/>
    <property type="match status" value="1"/>
</dbReference>
<dbReference type="PROSITE" id="PS50053">
    <property type="entry name" value="UBIQUITIN_2"/>
    <property type="match status" value="1"/>
</dbReference>
<dbReference type="SUPFAM" id="SSF54236">
    <property type="entry name" value="Ubiquitin-like"/>
    <property type="match status" value="1"/>
</dbReference>
<evidence type="ECO:0000259" key="2">
    <source>
        <dbReference type="PROSITE" id="PS50053"/>
    </source>
</evidence>
<feature type="non-terminal residue" evidence="3">
    <location>
        <position position="1"/>
    </location>
</feature>
<dbReference type="Proteomes" id="UP000230423">
    <property type="component" value="Unassembled WGS sequence"/>
</dbReference>
<proteinExistence type="predicted"/>
<evidence type="ECO:0000313" key="4">
    <source>
        <dbReference type="Proteomes" id="UP000230423"/>
    </source>
</evidence>
<reference evidence="3 4" key="1">
    <citation type="submission" date="2015-09" db="EMBL/GenBank/DDBJ databases">
        <title>Draft genome of the parasitic nematode Teladorsagia circumcincta isolate WARC Sus (inbred).</title>
        <authorList>
            <person name="Mitreva M."/>
        </authorList>
    </citation>
    <scope>NUCLEOTIDE SEQUENCE [LARGE SCALE GENOMIC DNA]</scope>
    <source>
        <strain evidence="3 4">S</strain>
    </source>
</reference>
<evidence type="ECO:0000256" key="1">
    <source>
        <dbReference type="SAM" id="MobiDB-lite"/>
    </source>
</evidence>
<feature type="domain" description="Ubiquitin-like" evidence="2">
    <location>
        <begin position="56"/>
        <end position="116"/>
    </location>
</feature>
<dbReference type="InterPro" id="IPR029071">
    <property type="entry name" value="Ubiquitin-like_domsf"/>
</dbReference>
<sequence>HRAHSIRFGIVSVAEPEDVFSCQFVEEDDSNGCSTGYGKRAHRKKPELPAEAKIIVPVDATVFELKRTISIATDVSPEQQILLFKDRELKDNTATLDQYGIVSACTLTMNVKMHTGILVDQFTRRSKNKSNSPNLPTPAKQKEHEKTRKRMKVES</sequence>
<gene>
    <name evidence="3" type="ORF">TELCIR_12440</name>
</gene>
<accession>A0A2G9U6R7</accession>
<dbReference type="InterPro" id="IPR000626">
    <property type="entry name" value="Ubiquitin-like_dom"/>
</dbReference>
<organism evidence="3 4">
    <name type="scientific">Teladorsagia circumcincta</name>
    <name type="common">Brown stomach worm</name>
    <name type="synonym">Ostertagia circumcincta</name>
    <dbReference type="NCBI Taxonomy" id="45464"/>
    <lineage>
        <taxon>Eukaryota</taxon>
        <taxon>Metazoa</taxon>
        <taxon>Ecdysozoa</taxon>
        <taxon>Nematoda</taxon>
        <taxon>Chromadorea</taxon>
        <taxon>Rhabditida</taxon>
        <taxon>Rhabditina</taxon>
        <taxon>Rhabditomorpha</taxon>
        <taxon>Strongyloidea</taxon>
        <taxon>Trichostrongylidae</taxon>
        <taxon>Teladorsagia</taxon>
    </lineage>
</organism>
<name>A0A2G9U6R7_TELCI</name>
<dbReference type="Pfam" id="PF00240">
    <property type="entry name" value="ubiquitin"/>
    <property type="match status" value="1"/>
</dbReference>
<dbReference type="Gene3D" id="3.10.20.90">
    <property type="entry name" value="Phosphatidylinositol 3-kinase Catalytic Subunit, Chain A, domain 1"/>
    <property type="match status" value="1"/>
</dbReference>
<evidence type="ECO:0000313" key="3">
    <source>
        <dbReference type="EMBL" id="PIO65868.1"/>
    </source>
</evidence>
<protein>
    <submittedName>
        <fullName evidence="3">Ubiquitin family protein</fullName>
    </submittedName>
</protein>
<feature type="compositionally biased region" description="Basic and acidic residues" evidence="1">
    <location>
        <begin position="140"/>
        <end position="155"/>
    </location>
</feature>